<dbReference type="AlphaFoldDB" id="A0A6J4I7Y3"/>
<name>A0A6J4I7Y3_9PROT</name>
<protein>
    <submittedName>
        <fullName evidence="1">Uncharacterized protein</fullName>
    </submittedName>
</protein>
<reference evidence="1" key="1">
    <citation type="submission" date="2020-02" db="EMBL/GenBank/DDBJ databases">
        <authorList>
            <person name="Meier V. D."/>
        </authorList>
    </citation>
    <scope>NUCLEOTIDE SEQUENCE</scope>
    <source>
        <strain evidence="1">AVDCRST_MAG27</strain>
    </source>
</reference>
<organism evidence="1">
    <name type="scientific">uncultured Craurococcus sp</name>
    <dbReference type="NCBI Taxonomy" id="1135998"/>
    <lineage>
        <taxon>Bacteria</taxon>
        <taxon>Pseudomonadati</taxon>
        <taxon>Pseudomonadota</taxon>
        <taxon>Alphaproteobacteria</taxon>
        <taxon>Acetobacterales</taxon>
        <taxon>Acetobacteraceae</taxon>
        <taxon>Craurococcus</taxon>
        <taxon>environmental samples</taxon>
    </lineage>
</organism>
<accession>A0A6J4I7Y3</accession>
<dbReference type="EMBL" id="CADCTD010000068">
    <property type="protein sequence ID" value="CAA9244572.1"/>
    <property type="molecule type" value="Genomic_DNA"/>
</dbReference>
<proteinExistence type="predicted"/>
<sequence>MLSELTSTPLSAWISSMSRRLRLNKWQSQMAWWMTSAGKR</sequence>
<evidence type="ECO:0000313" key="1">
    <source>
        <dbReference type="EMBL" id="CAA9244572.1"/>
    </source>
</evidence>
<gene>
    <name evidence="1" type="ORF">AVDCRST_MAG27-1606</name>
</gene>